<name>A0A0L6UVW8_9BASI</name>
<evidence type="ECO:0000313" key="2">
    <source>
        <dbReference type="Proteomes" id="UP000037035"/>
    </source>
</evidence>
<gene>
    <name evidence="1" type="ORF">VP01_3730g6</name>
</gene>
<dbReference type="EMBL" id="LAVV01008758">
    <property type="protein sequence ID" value="KNZ52010.1"/>
    <property type="molecule type" value="Genomic_DNA"/>
</dbReference>
<evidence type="ECO:0000313" key="1">
    <source>
        <dbReference type="EMBL" id="KNZ52010.1"/>
    </source>
</evidence>
<proteinExistence type="predicted"/>
<dbReference type="Proteomes" id="UP000037035">
    <property type="component" value="Unassembled WGS sequence"/>
</dbReference>
<sequence>MDVDQAICTTFTSELVVWPLIAGHGGSLGRIITSHPPKLFNNPTHDPTGRSQLLSVEAQMRNFHVFMTGKETAEKACGRFVNAVIKKAG</sequence>
<dbReference type="VEuPathDB" id="FungiDB:VP01_3730g6"/>
<protein>
    <submittedName>
        <fullName evidence="1">Uncharacterized protein</fullName>
    </submittedName>
</protein>
<organism evidence="1 2">
    <name type="scientific">Puccinia sorghi</name>
    <dbReference type="NCBI Taxonomy" id="27349"/>
    <lineage>
        <taxon>Eukaryota</taxon>
        <taxon>Fungi</taxon>
        <taxon>Dikarya</taxon>
        <taxon>Basidiomycota</taxon>
        <taxon>Pucciniomycotina</taxon>
        <taxon>Pucciniomycetes</taxon>
        <taxon>Pucciniales</taxon>
        <taxon>Pucciniaceae</taxon>
        <taxon>Puccinia</taxon>
    </lineage>
</organism>
<keyword evidence="2" id="KW-1185">Reference proteome</keyword>
<reference evidence="1 2" key="1">
    <citation type="submission" date="2015-08" db="EMBL/GenBank/DDBJ databases">
        <title>Next Generation Sequencing and Analysis of the Genome of Puccinia sorghi L Schw, the Causal Agent of Maize Common Rust.</title>
        <authorList>
            <person name="Rochi L."/>
            <person name="Burguener G."/>
            <person name="Darino M."/>
            <person name="Turjanski A."/>
            <person name="Kreff E."/>
            <person name="Dieguez M.J."/>
            <person name="Sacco F."/>
        </authorList>
    </citation>
    <scope>NUCLEOTIDE SEQUENCE [LARGE SCALE GENOMIC DNA]</scope>
    <source>
        <strain evidence="1 2">RO10H11247</strain>
    </source>
</reference>
<accession>A0A0L6UVW8</accession>
<comment type="caution">
    <text evidence="1">The sequence shown here is derived from an EMBL/GenBank/DDBJ whole genome shotgun (WGS) entry which is preliminary data.</text>
</comment>
<dbReference type="AlphaFoldDB" id="A0A0L6UVW8"/>